<comment type="pathway">
    <text evidence="1">Carbohydrate acid metabolism.</text>
</comment>
<dbReference type="AlphaFoldDB" id="A0A510Y6T3"/>
<reference evidence="6 7" key="1">
    <citation type="submission" date="2019-07" db="EMBL/GenBank/DDBJ databases">
        <title>Whole genome shotgun sequence of Marinococcus halophilus NBRC 102359.</title>
        <authorList>
            <person name="Hosoyama A."/>
            <person name="Uohara A."/>
            <person name="Ohji S."/>
            <person name="Ichikawa N."/>
        </authorList>
    </citation>
    <scope>NUCLEOTIDE SEQUENCE [LARGE SCALE GENOMIC DNA]</scope>
    <source>
        <strain evidence="6 7">NBRC 102359</strain>
    </source>
</reference>
<keyword evidence="4" id="KW-0456">Lyase</keyword>
<dbReference type="STRING" id="1371.GCA_900166605_01634"/>
<dbReference type="GO" id="GO:0016829">
    <property type="term" value="F:lyase activity"/>
    <property type="evidence" value="ECO:0007669"/>
    <property type="project" value="UniProtKB-KW"/>
</dbReference>
<name>A0A510Y6T3_MARHA</name>
<dbReference type="OrthoDB" id="9802667at2"/>
<dbReference type="Pfam" id="PF01081">
    <property type="entry name" value="Aldolase"/>
    <property type="match status" value="1"/>
</dbReference>
<dbReference type="NCBIfam" id="TIGR01182">
    <property type="entry name" value="eda"/>
    <property type="match status" value="1"/>
</dbReference>
<comment type="subunit">
    <text evidence="3">Homotrimer.</text>
</comment>
<comment type="caution">
    <text evidence="6">The sequence shown here is derived from an EMBL/GenBank/DDBJ whole genome shotgun (WGS) entry which is preliminary data.</text>
</comment>
<accession>A0A510Y6T3</accession>
<dbReference type="PANTHER" id="PTHR30246">
    <property type="entry name" value="2-KETO-3-DEOXY-6-PHOSPHOGLUCONATE ALDOLASE"/>
    <property type="match status" value="1"/>
</dbReference>
<dbReference type="RefSeq" id="WP_079475451.1">
    <property type="nucleotide sequence ID" value="NZ_BJUN01000010.1"/>
</dbReference>
<sequence>MKKWQAIQKVEENKIVAVVRGETKEEAEMIAVGAQKGGIDLLEITFTVPHADKLIEELSERYGSEAVVGAGTVLEPTTARLAILAGASFIVSPHFSLDIAKICNLYQVPYMPGCYTTTEIIEALQAGSDIIKVFPGNMASPSFIKTMNGPVPQAQLMPSGGVSQHNIKEWIQNGAAAVSAGSSLYFDDEESVRQAAAGLVEALNN</sequence>
<dbReference type="PANTHER" id="PTHR30246:SF1">
    <property type="entry name" value="2-DEHYDRO-3-DEOXY-6-PHOSPHOGALACTONATE ALDOLASE-RELATED"/>
    <property type="match status" value="1"/>
</dbReference>
<dbReference type="EMBL" id="BJUN01000010">
    <property type="protein sequence ID" value="GEK59065.1"/>
    <property type="molecule type" value="Genomic_DNA"/>
</dbReference>
<proteinExistence type="inferred from homology"/>
<keyword evidence="5" id="KW-0119">Carbohydrate metabolism</keyword>
<organism evidence="6 7">
    <name type="scientific">Marinococcus halophilus</name>
    <dbReference type="NCBI Taxonomy" id="1371"/>
    <lineage>
        <taxon>Bacteria</taxon>
        <taxon>Bacillati</taxon>
        <taxon>Bacillota</taxon>
        <taxon>Bacilli</taxon>
        <taxon>Bacillales</taxon>
        <taxon>Bacillaceae</taxon>
        <taxon>Marinococcus</taxon>
    </lineage>
</organism>
<comment type="similarity">
    <text evidence="2">Belongs to the KHG/KDPG aldolase family.</text>
</comment>
<dbReference type="Gene3D" id="3.20.20.70">
    <property type="entry name" value="Aldolase class I"/>
    <property type="match status" value="1"/>
</dbReference>
<dbReference type="InterPro" id="IPR013785">
    <property type="entry name" value="Aldolase_TIM"/>
</dbReference>
<dbReference type="InterPro" id="IPR000887">
    <property type="entry name" value="Aldlse_KDPG_KHG"/>
</dbReference>
<evidence type="ECO:0000256" key="2">
    <source>
        <dbReference type="ARBA" id="ARBA00006906"/>
    </source>
</evidence>
<dbReference type="CDD" id="cd00452">
    <property type="entry name" value="KDPG_aldolase"/>
    <property type="match status" value="1"/>
</dbReference>
<dbReference type="Proteomes" id="UP000321051">
    <property type="component" value="Unassembled WGS sequence"/>
</dbReference>
<evidence type="ECO:0000313" key="6">
    <source>
        <dbReference type="EMBL" id="GEK59065.1"/>
    </source>
</evidence>
<evidence type="ECO:0000256" key="3">
    <source>
        <dbReference type="ARBA" id="ARBA00011233"/>
    </source>
</evidence>
<dbReference type="NCBIfam" id="NF005119">
    <property type="entry name" value="PRK06552.1"/>
    <property type="match status" value="1"/>
</dbReference>
<evidence type="ECO:0000313" key="7">
    <source>
        <dbReference type="Proteomes" id="UP000321051"/>
    </source>
</evidence>
<evidence type="ECO:0000256" key="5">
    <source>
        <dbReference type="ARBA" id="ARBA00023277"/>
    </source>
</evidence>
<dbReference type="SUPFAM" id="SSF51569">
    <property type="entry name" value="Aldolase"/>
    <property type="match status" value="1"/>
</dbReference>
<evidence type="ECO:0000256" key="4">
    <source>
        <dbReference type="ARBA" id="ARBA00023239"/>
    </source>
</evidence>
<gene>
    <name evidence="6" type="ORF">MHA01_19700</name>
</gene>
<keyword evidence="7" id="KW-1185">Reference proteome</keyword>
<evidence type="ECO:0000256" key="1">
    <source>
        <dbReference type="ARBA" id="ARBA00004761"/>
    </source>
</evidence>
<protein>
    <submittedName>
        <fullName evidence="6">Bifunctional 2-keto-4-hydroxyglutarate aldolase/2-keto-3-deoxy-6-phosphogluconate aldolase</fullName>
    </submittedName>
</protein>